<dbReference type="Proteomes" id="UP001519305">
    <property type="component" value="Unassembled WGS sequence"/>
</dbReference>
<name>A0ABS4U9T2_9CORY</name>
<reference evidence="1 2" key="1">
    <citation type="submission" date="2021-03" db="EMBL/GenBank/DDBJ databases">
        <title>Sequencing the genomes of 1000 actinobacteria strains.</title>
        <authorList>
            <person name="Klenk H.-P."/>
        </authorList>
    </citation>
    <scope>NUCLEOTIDE SEQUENCE [LARGE SCALE GENOMIC DNA]</scope>
    <source>
        <strain evidence="1 2">DSM 44506</strain>
    </source>
</reference>
<proteinExistence type="predicted"/>
<dbReference type="EMBL" id="JAGINY010000001">
    <property type="protein sequence ID" value="MBP2333297.1"/>
    <property type="molecule type" value="Genomic_DNA"/>
</dbReference>
<dbReference type="RefSeq" id="WP_052054075.1">
    <property type="nucleotide sequence ID" value="NZ_CP047357.1"/>
</dbReference>
<gene>
    <name evidence="1" type="ORF">JOF33_001996</name>
</gene>
<keyword evidence="2" id="KW-1185">Reference proteome</keyword>
<evidence type="ECO:0008006" key="3">
    <source>
        <dbReference type="Google" id="ProtNLM"/>
    </source>
</evidence>
<organism evidence="1 2">
    <name type="scientific">Corynebacterium freneyi</name>
    <dbReference type="NCBI Taxonomy" id="134034"/>
    <lineage>
        <taxon>Bacteria</taxon>
        <taxon>Bacillati</taxon>
        <taxon>Actinomycetota</taxon>
        <taxon>Actinomycetes</taxon>
        <taxon>Mycobacteriales</taxon>
        <taxon>Corynebacteriaceae</taxon>
        <taxon>Corynebacterium</taxon>
    </lineage>
</organism>
<evidence type="ECO:0000313" key="2">
    <source>
        <dbReference type="Proteomes" id="UP001519305"/>
    </source>
</evidence>
<protein>
    <recommendedName>
        <fullName evidence="3">Head decoration protein</fullName>
    </recommendedName>
</protein>
<evidence type="ECO:0000313" key="1">
    <source>
        <dbReference type="EMBL" id="MBP2333297.1"/>
    </source>
</evidence>
<sequence>MAFSFTREDIPADNLTWLGSKHAVGDARTITLDGTKFTALADKGIIPSGIALTEGAGGLFAPATDATKVDGFLLTQQKLKAGNIVAPMLDHGRIIAAKAPEQSVDVKTIDNPLFVIVGKAPAGDVVGG</sequence>
<comment type="caution">
    <text evidence="1">The sequence shown here is derived from an EMBL/GenBank/DDBJ whole genome shotgun (WGS) entry which is preliminary data.</text>
</comment>
<accession>A0ABS4U9T2</accession>